<evidence type="ECO:0000313" key="2">
    <source>
        <dbReference type="Proteomes" id="UP000887116"/>
    </source>
</evidence>
<dbReference type="OrthoDB" id="10494202at2759"/>
<name>A0A8X6JE35_TRICU</name>
<reference evidence="1" key="1">
    <citation type="submission" date="2020-07" db="EMBL/GenBank/DDBJ databases">
        <title>Multicomponent nature underlies the extraordinary mechanical properties of spider dragline silk.</title>
        <authorList>
            <person name="Kono N."/>
            <person name="Nakamura H."/>
            <person name="Mori M."/>
            <person name="Yoshida Y."/>
            <person name="Ohtoshi R."/>
            <person name="Malay A.D."/>
            <person name="Moran D.A.P."/>
            <person name="Tomita M."/>
            <person name="Numata K."/>
            <person name="Arakawa K."/>
        </authorList>
    </citation>
    <scope>NUCLEOTIDE SEQUENCE</scope>
</reference>
<gene>
    <name evidence="1" type="ORF">TNCT_382561</name>
</gene>
<dbReference type="Proteomes" id="UP000887116">
    <property type="component" value="Unassembled WGS sequence"/>
</dbReference>
<keyword evidence="2" id="KW-1185">Reference proteome</keyword>
<sequence length="71" mass="7739">MTKREATAKCCQEVPAHVYLVKQQTTANKSYLGGQAFTSFAAYDTSLKGKSRLEGQVHIPYATNCALARGK</sequence>
<proteinExistence type="predicted"/>
<comment type="caution">
    <text evidence="1">The sequence shown here is derived from an EMBL/GenBank/DDBJ whole genome shotgun (WGS) entry which is preliminary data.</text>
</comment>
<organism evidence="1 2">
    <name type="scientific">Trichonephila clavata</name>
    <name type="common">Joro spider</name>
    <name type="synonym">Nephila clavata</name>
    <dbReference type="NCBI Taxonomy" id="2740835"/>
    <lineage>
        <taxon>Eukaryota</taxon>
        <taxon>Metazoa</taxon>
        <taxon>Ecdysozoa</taxon>
        <taxon>Arthropoda</taxon>
        <taxon>Chelicerata</taxon>
        <taxon>Arachnida</taxon>
        <taxon>Araneae</taxon>
        <taxon>Araneomorphae</taxon>
        <taxon>Entelegynae</taxon>
        <taxon>Araneoidea</taxon>
        <taxon>Nephilidae</taxon>
        <taxon>Trichonephila</taxon>
    </lineage>
</organism>
<accession>A0A8X6JE35</accession>
<protein>
    <submittedName>
        <fullName evidence="1">Uncharacterized protein</fullName>
    </submittedName>
</protein>
<evidence type="ECO:0000313" key="1">
    <source>
        <dbReference type="EMBL" id="GFR31935.1"/>
    </source>
</evidence>
<dbReference type="AlphaFoldDB" id="A0A8X6JE35"/>
<dbReference type="EMBL" id="BMAO01019656">
    <property type="protein sequence ID" value="GFR31935.1"/>
    <property type="molecule type" value="Genomic_DNA"/>
</dbReference>